<proteinExistence type="predicted"/>
<feature type="region of interest" description="Disordered" evidence="1">
    <location>
        <begin position="1"/>
        <end position="29"/>
    </location>
</feature>
<feature type="domain" description="N-acetyltransferase ESCO acetyl-transferase" evidence="2">
    <location>
        <begin position="590"/>
        <end position="653"/>
    </location>
</feature>
<dbReference type="Proteomes" id="UP000478052">
    <property type="component" value="Unassembled WGS sequence"/>
</dbReference>
<accession>A0A6G0YW97</accession>
<evidence type="ECO:0000256" key="1">
    <source>
        <dbReference type="SAM" id="MobiDB-lite"/>
    </source>
</evidence>
<keyword evidence="4" id="KW-1185">Reference proteome</keyword>
<evidence type="ECO:0000313" key="3">
    <source>
        <dbReference type="EMBL" id="KAF0762358.1"/>
    </source>
</evidence>
<dbReference type="PANTHER" id="PTHR45884:SF2">
    <property type="entry name" value="N-ACETYLTRANSFERASE ECO"/>
    <property type="match status" value="1"/>
</dbReference>
<dbReference type="OrthoDB" id="6608322at2759"/>
<protein>
    <submittedName>
        <fullName evidence="3">Protein PF14 0175-like</fullName>
    </submittedName>
</protein>
<feature type="region of interest" description="Disordered" evidence="1">
    <location>
        <begin position="152"/>
        <end position="171"/>
    </location>
</feature>
<dbReference type="PANTHER" id="PTHR45884">
    <property type="entry name" value="N-ACETYLTRANSFERASE ECO"/>
    <property type="match status" value="1"/>
</dbReference>
<dbReference type="GO" id="GO:0061733">
    <property type="term" value="F:protein-lysine-acetyltransferase activity"/>
    <property type="evidence" value="ECO:0007669"/>
    <property type="project" value="TreeGrafter"/>
</dbReference>
<dbReference type="EMBL" id="VUJU01002166">
    <property type="protein sequence ID" value="KAF0762358.1"/>
    <property type="molecule type" value="Genomic_DNA"/>
</dbReference>
<dbReference type="AlphaFoldDB" id="A0A6G0YW97"/>
<name>A0A6G0YW97_APHCR</name>
<feature type="compositionally biased region" description="Low complexity" evidence="1">
    <location>
        <begin position="1"/>
        <end position="18"/>
    </location>
</feature>
<feature type="compositionally biased region" description="Polar residues" evidence="1">
    <location>
        <begin position="152"/>
        <end position="169"/>
    </location>
</feature>
<gene>
    <name evidence="3" type="ORF">FWK35_00006524</name>
</gene>
<dbReference type="GO" id="GO:0000785">
    <property type="term" value="C:chromatin"/>
    <property type="evidence" value="ECO:0007669"/>
    <property type="project" value="TreeGrafter"/>
</dbReference>
<organism evidence="3 4">
    <name type="scientific">Aphis craccivora</name>
    <name type="common">Cowpea aphid</name>
    <dbReference type="NCBI Taxonomy" id="307492"/>
    <lineage>
        <taxon>Eukaryota</taxon>
        <taxon>Metazoa</taxon>
        <taxon>Ecdysozoa</taxon>
        <taxon>Arthropoda</taxon>
        <taxon>Hexapoda</taxon>
        <taxon>Insecta</taxon>
        <taxon>Pterygota</taxon>
        <taxon>Neoptera</taxon>
        <taxon>Paraneoptera</taxon>
        <taxon>Hemiptera</taxon>
        <taxon>Sternorrhyncha</taxon>
        <taxon>Aphidomorpha</taxon>
        <taxon>Aphidoidea</taxon>
        <taxon>Aphididae</taxon>
        <taxon>Aphidini</taxon>
        <taxon>Aphis</taxon>
        <taxon>Aphis</taxon>
    </lineage>
</organism>
<dbReference type="Pfam" id="PF13880">
    <property type="entry name" value="Acetyltransf_13"/>
    <property type="match status" value="1"/>
</dbReference>
<comment type="caution">
    <text evidence="3">The sequence shown here is derived from an EMBL/GenBank/DDBJ whole genome shotgun (WGS) entry which is preliminary data.</text>
</comment>
<dbReference type="GO" id="GO:0007064">
    <property type="term" value="P:mitotic sister chromatid cohesion"/>
    <property type="evidence" value="ECO:0007669"/>
    <property type="project" value="TreeGrafter"/>
</dbReference>
<sequence length="659" mass="75336">MTTVSKSSTSYNLSTSSDSENEIRSNNKKLDSAKIDFNKTFNTELASSLSRQTTNNSLRYFKKLKRKKPICESDSSFLSYTLNPSEDKYNSSGLKNVSNYKKKKHGFKNKNTANRNSIDLNKEFANAFESSSDSDFPDIKYLRVISKNKEINTSSVSKESKQNESYSSFTKKKRPASIDISNIAKNISNHLESSMSSDITDFDFSHVKTDSVNFQQKYLYTNNELNLDQLLSDCSLSDVLIVRKENSSDTNSQLYPSPDTDNSIVQIKTPLDISLDICDEIVKQQPSNNIINVSDLIDNKATEVEKTKTVDKIEILKPELKLNNDDSNSNEAKSFSKQRSNSQLTIEESVISEPVCNHRNRSSKLKIKKTTHTKIRNTKRSKLKSSLEKTLGSTSDILRIKKSCDKKKIKNCVKTNETVEDIGLEYDTGKDNYMVELPNGAIVPVFLSTLKPKHVKKLCACGIPTTDIPLYWSESFHNLLHQNIYKLRFNGNVLDDDTVNIKQNDLFFRILMLRENHYKNENIKKSIKDVDDFVCLEYGISNINIQSNKYSTYLAVLPNFKVIGYLEVEPIQKAYKLTDDEQYSENTIVSVKFGVSKVWVFIKYRHKNIDINLLETFCKKKNLQKKDLAFSLDGCQGIQFIQKYTGNKNILIYNELNKL</sequence>
<dbReference type="InterPro" id="IPR028009">
    <property type="entry name" value="ESCO_Acetyltransf_dom"/>
</dbReference>
<evidence type="ECO:0000313" key="4">
    <source>
        <dbReference type="Proteomes" id="UP000478052"/>
    </source>
</evidence>
<reference evidence="3 4" key="1">
    <citation type="submission" date="2019-08" db="EMBL/GenBank/DDBJ databases">
        <title>Whole genome of Aphis craccivora.</title>
        <authorList>
            <person name="Voronova N.V."/>
            <person name="Shulinski R.S."/>
            <person name="Bandarenka Y.V."/>
            <person name="Zhorov D.G."/>
            <person name="Warner D."/>
        </authorList>
    </citation>
    <scope>NUCLEOTIDE SEQUENCE [LARGE SCALE GENOMIC DNA]</scope>
    <source>
        <strain evidence="3">180601</strain>
        <tissue evidence="3">Whole Body</tissue>
    </source>
</reference>
<evidence type="ECO:0000259" key="2">
    <source>
        <dbReference type="Pfam" id="PF13880"/>
    </source>
</evidence>
<dbReference type="GO" id="GO:0005634">
    <property type="term" value="C:nucleus"/>
    <property type="evidence" value="ECO:0007669"/>
    <property type="project" value="TreeGrafter"/>
</dbReference>